<sequence length="59" mass="6782">MEFIYDEQSTPIALLTPELKAEFEQAGLFRMLDPYYQYPESTPKAAPRHLVLVVKSPNP</sequence>
<protein>
    <submittedName>
        <fullName evidence="1">Uncharacterized protein</fullName>
    </submittedName>
</protein>
<dbReference type="PATRIC" id="fig|349215.9.peg.585"/>
<name>M4VDF8_9BACT</name>
<organism evidence="1 2">
    <name type="scientific">Micavibrio aeruginosavorus EPB</name>
    <dbReference type="NCBI Taxonomy" id="349215"/>
    <lineage>
        <taxon>Bacteria</taxon>
        <taxon>Pseudomonadati</taxon>
        <taxon>Bdellovibrionota</taxon>
        <taxon>Bdellovibrionia</taxon>
        <taxon>Bdellovibrionales</taxon>
        <taxon>Pseudobdellovibrionaceae</taxon>
        <taxon>Micavibrio</taxon>
    </lineage>
</organism>
<proteinExistence type="predicted"/>
<reference evidence="1 2" key="1">
    <citation type="journal article" date="2013" name="ISME J.">
        <title>By their genes ye shall know them: genomic signatures of predatory bacteria.</title>
        <authorList>
            <person name="Pasternak Z."/>
            <person name="Pietrokovski S."/>
            <person name="Rotem O."/>
            <person name="Gophna U."/>
            <person name="Lurie-Weinberger M.N."/>
            <person name="Jurkevitch E."/>
        </authorList>
    </citation>
    <scope>NUCLEOTIDE SEQUENCE [LARGE SCALE GENOMIC DNA]</scope>
    <source>
        <strain evidence="1">EPB</strain>
    </source>
</reference>
<dbReference type="KEGG" id="man:A11S_598"/>
<evidence type="ECO:0000313" key="1">
    <source>
        <dbReference type="EMBL" id="AGH97422.1"/>
    </source>
</evidence>
<dbReference type="EMBL" id="CP003538">
    <property type="protein sequence ID" value="AGH97422.1"/>
    <property type="molecule type" value="Genomic_DNA"/>
</dbReference>
<evidence type="ECO:0000313" key="2">
    <source>
        <dbReference type="Proteomes" id="UP000011932"/>
    </source>
</evidence>
<dbReference type="Proteomes" id="UP000011932">
    <property type="component" value="Chromosome"/>
</dbReference>
<gene>
    <name evidence="1" type="ORF">A11S_598</name>
</gene>
<dbReference type="AlphaFoldDB" id="M4VDF8"/>
<accession>M4VDF8</accession>
<dbReference type="HOGENOM" id="CLU_2955324_0_0_5"/>